<reference evidence="9 10" key="1">
    <citation type="journal article" date="2021" name="BMC Biol.">
        <title>Horizontally acquired antibacterial genes associated with adaptive radiation of ladybird beetles.</title>
        <authorList>
            <person name="Li H.S."/>
            <person name="Tang X.F."/>
            <person name="Huang Y.H."/>
            <person name="Xu Z.Y."/>
            <person name="Chen M.L."/>
            <person name="Du X.Y."/>
            <person name="Qiu B.Y."/>
            <person name="Chen P.T."/>
            <person name="Zhang W."/>
            <person name="Slipinski A."/>
            <person name="Escalona H.E."/>
            <person name="Waterhouse R.M."/>
            <person name="Zwick A."/>
            <person name="Pang H."/>
        </authorList>
    </citation>
    <scope>NUCLEOTIDE SEQUENCE [LARGE SCALE GENOMIC DNA]</scope>
    <source>
        <strain evidence="9">SYSU2018</strain>
    </source>
</reference>
<dbReference type="Pfam" id="PF06151">
    <property type="entry name" value="Trehalose_recp"/>
    <property type="match status" value="1"/>
</dbReference>
<dbReference type="GO" id="GO:0050916">
    <property type="term" value="P:sensory perception of sweet taste"/>
    <property type="evidence" value="ECO:0007669"/>
    <property type="project" value="UniProtKB-ARBA"/>
</dbReference>
<organism evidence="9 10">
    <name type="scientific">Cryptolaemus montrouzieri</name>
    <dbReference type="NCBI Taxonomy" id="559131"/>
    <lineage>
        <taxon>Eukaryota</taxon>
        <taxon>Metazoa</taxon>
        <taxon>Ecdysozoa</taxon>
        <taxon>Arthropoda</taxon>
        <taxon>Hexapoda</taxon>
        <taxon>Insecta</taxon>
        <taxon>Pterygota</taxon>
        <taxon>Neoptera</taxon>
        <taxon>Endopterygota</taxon>
        <taxon>Coleoptera</taxon>
        <taxon>Polyphaga</taxon>
        <taxon>Cucujiformia</taxon>
        <taxon>Coccinelloidea</taxon>
        <taxon>Coccinellidae</taxon>
        <taxon>Scymninae</taxon>
        <taxon>Scymnini</taxon>
        <taxon>Cryptolaemus</taxon>
    </lineage>
</organism>
<feature type="transmembrane region" description="Helical" evidence="8">
    <location>
        <begin position="25"/>
        <end position="44"/>
    </location>
</feature>
<comment type="similarity">
    <text evidence="2">Belongs to the insect chemoreceptor superfamily. Gustatory receptor (GR) family. Gr5a subfamily.</text>
</comment>
<evidence type="ECO:0000256" key="1">
    <source>
        <dbReference type="ARBA" id="ARBA00004651"/>
    </source>
</evidence>
<keyword evidence="6 8" id="KW-0472">Membrane</keyword>
<evidence type="ECO:0000256" key="6">
    <source>
        <dbReference type="ARBA" id="ARBA00023136"/>
    </source>
</evidence>
<dbReference type="GO" id="GO:0008527">
    <property type="term" value="F:taste receptor activity"/>
    <property type="evidence" value="ECO:0007669"/>
    <property type="project" value="UniProtKB-ARBA"/>
</dbReference>
<gene>
    <name evidence="9" type="ORF">HHI36_004945</name>
</gene>
<name>A0ABD2NTL9_9CUCU</name>
<evidence type="ECO:0000313" key="10">
    <source>
        <dbReference type="Proteomes" id="UP001516400"/>
    </source>
</evidence>
<dbReference type="PANTHER" id="PTHR21421">
    <property type="entry name" value="GUSTATORY RECEPTOR"/>
    <property type="match status" value="1"/>
</dbReference>
<keyword evidence="3" id="KW-1003">Cell membrane</keyword>
<sequence>MRSINSNVVITIDVDQGNDYFCNQFSFFIIFGQWFGLLPVRRFYKNGKFDVHFKWYSPRIIYSFLNILGNLVLGIFCIVEFSFYGFQLDRSGTLVFYVMNFIGSLAFVEISRNWSHILSQWTLTEIALKSYGPLQSLRKRLILTSIIIVLLATGE</sequence>
<evidence type="ECO:0000313" key="9">
    <source>
        <dbReference type="EMBL" id="KAL3281741.1"/>
    </source>
</evidence>
<evidence type="ECO:0000256" key="5">
    <source>
        <dbReference type="ARBA" id="ARBA00022989"/>
    </source>
</evidence>
<keyword evidence="7" id="KW-0675">Receptor</keyword>
<dbReference type="EMBL" id="JABFTP020000144">
    <property type="protein sequence ID" value="KAL3281741.1"/>
    <property type="molecule type" value="Genomic_DNA"/>
</dbReference>
<accession>A0ABD2NTL9</accession>
<dbReference type="GO" id="GO:0005886">
    <property type="term" value="C:plasma membrane"/>
    <property type="evidence" value="ECO:0007669"/>
    <property type="project" value="UniProtKB-SubCell"/>
</dbReference>
<keyword evidence="4 8" id="KW-0812">Transmembrane</keyword>
<evidence type="ECO:0000256" key="3">
    <source>
        <dbReference type="ARBA" id="ARBA00022475"/>
    </source>
</evidence>
<evidence type="ECO:0000256" key="2">
    <source>
        <dbReference type="ARBA" id="ARBA00005327"/>
    </source>
</evidence>
<dbReference type="InterPro" id="IPR009318">
    <property type="entry name" value="Gustatory_rcpt"/>
</dbReference>
<dbReference type="AlphaFoldDB" id="A0ABD2NTL9"/>
<protein>
    <submittedName>
        <fullName evidence="9">Uncharacterized protein</fullName>
    </submittedName>
</protein>
<evidence type="ECO:0000256" key="7">
    <source>
        <dbReference type="ARBA" id="ARBA00023170"/>
    </source>
</evidence>
<evidence type="ECO:0000256" key="4">
    <source>
        <dbReference type="ARBA" id="ARBA00022692"/>
    </source>
</evidence>
<evidence type="ECO:0000256" key="8">
    <source>
        <dbReference type="SAM" id="Phobius"/>
    </source>
</evidence>
<proteinExistence type="inferred from homology"/>
<keyword evidence="10" id="KW-1185">Reference proteome</keyword>
<comment type="caution">
    <text evidence="9">The sequence shown here is derived from an EMBL/GenBank/DDBJ whole genome shotgun (WGS) entry which is preliminary data.</text>
</comment>
<feature type="transmembrane region" description="Helical" evidence="8">
    <location>
        <begin position="64"/>
        <end position="86"/>
    </location>
</feature>
<keyword evidence="5 8" id="KW-1133">Transmembrane helix</keyword>
<feature type="transmembrane region" description="Helical" evidence="8">
    <location>
        <begin position="92"/>
        <end position="110"/>
    </location>
</feature>
<dbReference type="PANTHER" id="PTHR21421:SF29">
    <property type="entry name" value="GUSTATORY RECEPTOR 5A FOR TREHALOSE-RELATED"/>
    <property type="match status" value="1"/>
</dbReference>
<dbReference type="Proteomes" id="UP001516400">
    <property type="component" value="Unassembled WGS sequence"/>
</dbReference>
<comment type="subcellular location">
    <subcellularLocation>
        <location evidence="1">Cell membrane</location>
        <topology evidence="1">Multi-pass membrane protein</topology>
    </subcellularLocation>
</comment>